<evidence type="ECO:0000313" key="1">
    <source>
        <dbReference type="EMBL" id="GIM16221.1"/>
    </source>
</evidence>
<protein>
    <submittedName>
        <fullName evidence="1">Uncharacterized protein</fullName>
    </submittedName>
</protein>
<gene>
    <name evidence="1" type="ORF">Vretimale_18886</name>
</gene>
<accession>A0A8J4GZB2</accession>
<proteinExistence type="predicted"/>
<sequence length="163" mass="16876">MEGGLGNMKALLMVVEAAGEEHALAHVKRFTGGAPPWDMLREGLGGFGSIGATLVGDGPGDALIRTGVGSRVLILEAGGTKFGFACGWRPLSDGLEGVDGRWRIGVCCRAVACSCCCCLGCWVAMGAMPGNSRPLRPGACAASIGLVTLRFGCSTYRWVTLRL</sequence>
<name>A0A8J4GZB2_9CHLO</name>
<evidence type="ECO:0000313" key="2">
    <source>
        <dbReference type="Proteomes" id="UP000722791"/>
    </source>
</evidence>
<reference evidence="1" key="1">
    <citation type="journal article" date="2021" name="Proc. Natl. Acad. Sci. U.S.A.">
        <title>Three genomes in the algal genus Volvox reveal the fate of a haploid sex-determining region after a transition to homothallism.</title>
        <authorList>
            <person name="Yamamoto K."/>
            <person name="Hamaji T."/>
            <person name="Kawai-Toyooka H."/>
            <person name="Matsuzaki R."/>
            <person name="Takahashi F."/>
            <person name="Nishimura Y."/>
            <person name="Kawachi M."/>
            <person name="Noguchi H."/>
            <person name="Minakuchi Y."/>
            <person name="Umen J.G."/>
            <person name="Toyoda A."/>
            <person name="Nozaki H."/>
        </authorList>
    </citation>
    <scope>NUCLEOTIDE SEQUENCE</scope>
    <source>
        <strain evidence="1">NIES-3785</strain>
    </source>
</reference>
<comment type="caution">
    <text evidence="1">The sequence shown here is derived from an EMBL/GenBank/DDBJ whole genome shotgun (WGS) entry which is preliminary data.</text>
</comment>
<dbReference type="EMBL" id="BNCQ01000075">
    <property type="protein sequence ID" value="GIM16221.1"/>
    <property type="molecule type" value="Genomic_DNA"/>
</dbReference>
<dbReference type="AlphaFoldDB" id="A0A8J4GZB2"/>
<dbReference type="Proteomes" id="UP000722791">
    <property type="component" value="Unassembled WGS sequence"/>
</dbReference>
<organism evidence="1 2">
    <name type="scientific">Volvox reticuliferus</name>
    <dbReference type="NCBI Taxonomy" id="1737510"/>
    <lineage>
        <taxon>Eukaryota</taxon>
        <taxon>Viridiplantae</taxon>
        <taxon>Chlorophyta</taxon>
        <taxon>core chlorophytes</taxon>
        <taxon>Chlorophyceae</taxon>
        <taxon>CS clade</taxon>
        <taxon>Chlamydomonadales</taxon>
        <taxon>Volvocaceae</taxon>
        <taxon>Volvox</taxon>
    </lineage>
</organism>